<dbReference type="EMBL" id="KA644914">
    <property type="protein sequence ID" value="AFP59543.1"/>
    <property type="molecule type" value="mRNA"/>
</dbReference>
<name>T1P8F1_MUSDO</name>
<feature type="signal peptide" evidence="1">
    <location>
        <begin position="1"/>
        <end position="24"/>
    </location>
</feature>
<dbReference type="VEuPathDB" id="VectorBase:MDOMA2_009572"/>
<dbReference type="VEuPathDB" id="VectorBase:MDOA008966"/>
<reference evidence="2" key="1">
    <citation type="submission" date="2012-08" db="EMBL/GenBank/DDBJ databases">
        <title>Transcriptome of adult Musca domestica launches a platform for comparative house fly gene expression and characterization of differential gene expression among resistant and susceptible house flies.</title>
        <authorList>
            <person name="Liu N."/>
            <person name="Zhang L."/>
            <person name="Li M."/>
            <person name="Reid W."/>
        </authorList>
    </citation>
    <scope>NUCLEOTIDE SEQUENCE</scope>
    <source>
        <strain evidence="2">ALHF</strain>
        <tissue evidence="2">Whole body</tissue>
    </source>
</reference>
<evidence type="ECO:0000256" key="1">
    <source>
        <dbReference type="SAM" id="SignalP"/>
    </source>
</evidence>
<organism evidence="2">
    <name type="scientific">Musca domestica</name>
    <name type="common">House fly</name>
    <dbReference type="NCBI Taxonomy" id="7370"/>
    <lineage>
        <taxon>Eukaryota</taxon>
        <taxon>Metazoa</taxon>
        <taxon>Ecdysozoa</taxon>
        <taxon>Arthropoda</taxon>
        <taxon>Hexapoda</taxon>
        <taxon>Insecta</taxon>
        <taxon>Pterygota</taxon>
        <taxon>Neoptera</taxon>
        <taxon>Endopterygota</taxon>
        <taxon>Diptera</taxon>
        <taxon>Brachycera</taxon>
        <taxon>Muscomorpha</taxon>
        <taxon>Muscoidea</taxon>
        <taxon>Muscidae</taxon>
        <taxon>Musca</taxon>
    </lineage>
</organism>
<accession>T1P8F1</accession>
<sequence>MKRSFSWITITLLLVLSAAHNVRADLFECDDKILPSLSEIPGIGPKIASSEDTGDKVKGVFKEWGCKFKKTASDFGDNVKEKTKQLGEDVRDGFKKLTEKSKELHTKFESKFHDFKDHLSKDSAELVPHKDKKFVLENVEMINPEKLKADQECGHGFILDVLGNCKQVRK</sequence>
<proteinExistence type="evidence at transcript level"/>
<feature type="chain" id="PRO_5004593030" evidence="1">
    <location>
        <begin position="25"/>
        <end position="170"/>
    </location>
</feature>
<dbReference type="AlphaFoldDB" id="T1P8F1"/>
<evidence type="ECO:0000313" key="2">
    <source>
        <dbReference type="EMBL" id="AFP59543.1"/>
    </source>
</evidence>
<protein>
    <submittedName>
        <fullName evidence="2">Uncharacterized protein</fullName>
    </submittedName>
</protein>
<keyword evidence="1" id="KW-0732">Signal</keyword>